<feature type="domain" description="RsdA/BaiN/AoA(So)-like insert" evidence="5">
    <location>
        <begin position="186"/>
        <end position="333"/>
    </location>
</feature>
<evidence type="ECO:0000259" key="4">
    <source>
        <dbReference type="Pfam" id="PF03486"/>
    </source>
</evidence>
<reference evidence="6 7" key="1">
    <citation type="submission" date="2018-10" db="EMBL/GenBank/DDBJ databases">
        <title>Genomic Encyclopedia of Type Strains, Phase IV (KMG-IV): sequencing the most valuable type-strain genomes for metagenomic binning, comparative biology and taxonomic classification.</title>
        <authorList>
            <person name="Goeker M."/>
        </authorList>
    </citation>
    <scope>NUCLEOTIDE SEQUENCE [LARGE SCALE GENOMIC DNA]</scope>
    <source>
        <strain evidence="6 7">DSM 22008</strain>
    </source>
</reference>
<evidence type="ECO:0000313" key="6">
    <source>
        <dbReference type="EMBL" id="RKQ72096.1"/>
    </source>
</evidence>
<dbReference type="Proteomes" id="UP000282211">
    <property type="component" value="Unassembled WGS sequence"/>
</dbReference>
<dbReference type="InParanoid" id="A0A420WMH1"/>
<dbReference type="Pfam" id="PF03486">
    <property type="entry name" value="HI0933_like"/>
    <property type="match status" value="1"/>
</dbReference>
<dbReference type="RefSeq" id="WP_121100007.1">
    <property type="nucleotide sequence ID" value="NZ_RBII01000001.1"/>
</dbReference>
<organism evidence="6 7">
    <name type="scientific">Litorimonas taeanensis</name>
    <dbReference type="NCBI Taxonomy" id="568099"/>
    <lineage>
        <taxon>Bacteria</taxon>
        <taxon>Pseudomonadati</taxon>
        <taxon>Pseudomonadota</taxon>
        <taxon>Alphaproteobacteria</taxon>
        <taxon>Maricaulales</taxon>
        <taxon>Robiginitomaculaceae</taxon>
    </lineage>
</organism>
<dbReference type="NCBIfam" id="TIGR00275">
    <property type="entry name" value="aminoacetone oxidase family FAD-binding enzyme"/>
    <property type="match status" value="1"/>
</dbReference>
<dbReference type="PRINTS" id="PR00411">
    <property type="entry name" value="PNDRDTASEI"/>
</dbReference>
<dbReference type="OrthoDB" id="9773233at2"/>
<dbReference type="InterPro" id="IPR055178">
    <property type="entry name" value="RsdA/BaiN/AoA(So)-like_dom"/>
</dbReference>
<feature type="domain" description="RsdA/BaiN/AoA(So)-like Rossmann fold-like" evidence="4">
    <location>
        <begin position="4"/>
        <end position="386"/>
    </location>
</feature>
<dbReference type="InterPro" id="IPR004792">
    <property type="entry name" value="BaiN-like"/>
</dbReference>
<evidence type="ECO:0008006" key="8">
    <source>
        <dbReference type="Google" id="ProtNLM"/>
    </source>
</evidence>
<sequence>MSYDLIIIGAGAAGLMCAGRAVQGGLSVLVLDHAKRPGEKIRISGGGRCNFTNIHCTHKNFISQNPHFARSALARYTPQDFIDLVERYGIAWHEKTKGQLFCDESAQQIIDMLLEEAKGMELRLECNVLGVDKFDAGFVVTTSREAIEAKAVVVACGGPSIPKMGASRFGYELALRFELPLVEPAPALVPLTFTGELKEPIAALSGVSTNSVVSHPGHDFEEALLFTHRGLSGPAILQISSYWNPGDSITINLAPDIDILTALKKARTETPKQTPEIWLSQYLPKRLAAYLASHIKQLRLADMNDAALNNLALMVNHWHVTPAGSEGYRKAEVTKGGVDTNSLSSKTMEVKSVKGLYFIGEVVDVTGHLGGHNFQWAWASGAACAEAIIAAR</sequence>
<protein>
    <recommendedName>
        <fullName evidence="8">Aminoacetone oxidase family FAD-binding enzyme</fullName>
    </recommendedName>
</protein>
<name>A0A420WMH1_9PROT</name>
<comment type="caution">
    <text evidence="6">The sequence shown here is derived from an EMBL/GenBank/DDBJ whole genome shotgun (WGS) entry which is preliminary data.</text>
</comment>
<proteinExistence type="predicted"/>
<keyword evidence="2" id="KW-0285">Flavoprotein</keyword>
<dbReference type="Gene3D" id="3.50.50.60">
    <property type="entry name" value="FAD/NAD(P)-binding domain"/>
    <property type="match status" value="1"/>
</dbReference>
<dbReference type="Gene3D" id="1.10.8.260">
    <property type="entry name" value="HI0933 insert domain-like"/>
    <property type="match status" value="1"/>
</dbReference>
<dbReference type="PANTHER" id="PTHR42887">
    <property type="entry name" value="OS12G0638800 PROTEIN"/>
    <property type="match status" value="1"/>
</dbReference>
<dbReference type="PANTHER" id="PTHR42887:SF2">
    <property type="entry name" value="OS12G0638800 PROTEIN"/>
    <property type="match status" value="1"/>
</dbReference>
<evidence type="ECO:0000256" key="1">
    <source>
        <dbReference type="ARBA" id="ARBA00001974"/>
    </source>
</evidence>
<dbReference type="PRINTS" id="PR00368">
    <property type="entry name" value="FADPNR"/>
</dbReference>
<evidence type="ECO:0000259" key="5">
    <source>
        <dbReference type="Pfam" id="PF22780"/>
    </source>
</evidence>
<dbReference type="SUPFAM" id="SSF160996">
    <property type="entry name" value="HI0933 insert domain-like"/>
    <property type="match status" value="1"/>
</dbReference>
<evidence type="ECO:0000256" key="2">
    <source>
        <dbReference type="ARBA" id="ARBA00022630"/>
    </source>
</evidence>
<dbReference type="SUPFAM" id="SSF51905">
    <property type="entry name" value="FAD/NAD(P)-binding domain"/>
    <property type="match status" value="1"/>
</dbReference>
<keyword evidence="7" id="KW-1185">Reference proteome</keyword>
<evidence type="ECO:0000313" key="7">
    <source>
        <dbReference type="Proteomes" id="UP000282211"/>
    </source>
</evidence>
<dbReference type="AlphaFoldDB" id="A0A420WMH1"/>
<evidence type="ECO:0000256" key="3">
    <source>
        <dbReference type="ARBA" id="ARBA00022827"/>
    </source>
</evidence>
<accession>A0A420WMH1</accession>
<dbReference type="InterPro" id="IPR036188">
    <property type="entry name" value="FAD/NAD-bd_sf"/>
</dbReference>
<dbReference type="EMBL" id="RBII01000001">
    <property type="protein sequence ID" value="RKQ72096.1"/>
    <property type="molecule type" value="Genomic_DNA"/>
</dbReference>
<dbReference type="Pfam" id="PF22780">
    <property type="entry name" value="HI0933_like_1st"/>
    <property type="match status" value="1"/>
</dbReference>
<dbReference type="InterPro" id="IPR057661">
    <property type="entry name" value="RsdA/BaiN/AoA(So)_Rossmann"/>
</dbReference>
<comment type="cofactor">
    <cofactor evidence="1">
        <name>FAD</name>
        <dbReference type="ChEBI" id="CHEBI:57692"/>
    </cofactor>
</comment>
<dbReference type="InterPro" id="IPR023166">
    <property type="entry name" value="BaiN-like_dom_sf"/>
</dbReference>
<dbReference type="FunCoup" id="A0A420WMH1">
    <property type="interactions" value="385"/>
</dbReference>
<gene>
    <name evidence="6" type="ORF">DES40_1433</name>
</gene>
<dbReference type="Gene3D" id="2.40.30.10">
    <property type="entry name" value="Translation factors"/>
    <property type="match status" value="1"/>
</dbReference>
<keyword evidence="3" id="KW-0274">FAD</keyword>